<feature type="non-terminal residue" evidence="3">
    <location>
        <position position="1"/>
    </location>
</feature>
<evidence type="ECO:0000256" key="1">
    <source>
        <dbReference type="SAM" id="MobiDB-lite"/>
    </source>
</evidence>
<name>A0A0S3STH7_PHAAN</name>
<keyword evidence="2" id="KW-0732">Signal</keyword>
<reference evidence="3 4" key="1">
    <citation type="journal article" date="2015" name="Sci. Rep.">
        <title>The power of single molecule real-time sequencing technology in the de novo assembly of a eukaryotic genome.</title>
        <authorList>
            <person name="Sakai H."/>
            <person name="Naito K."/>
            <person name="Ogiso-Tanaka E."/>
            <person name="Takahashi Y."/>
            <person name="Iseki K."/>
            <person name="Muto C."/>
            <person name="Satou K."/>
            <person name="Teruya K."/>
            <person name="Shiroma A."/>
            <person name="Shimoji M."/>
            <person name="Hirano T."/>
            <person name="Itoh T."/>
            <person name="Kaga A."/>
            <person name="Tomooka N."/>
        </authorList>
    </citation>
    <scope>NUCLEOTIDE SEQUENCE [LARGE SCALE GENOMIC DNA]</scope>
    <source>
        <strain evidence="4">cv. Shumari</strain>
    </source>
</reference>
<dbReference type="Proteomes" id="UP000291084">
    <property type="component" value="Chromosome 8"/>
</dbReference>
<feature type="chain" id="PRO_5006618513" description="Hydroxyproline-rich glycoprotein family protein" evidence="2">
    <location>
        <begin position="26"/>
        <end position="84"/>
    </location>
</feature>
<evidence type="ECO:0000313" key="3">
    <source>
        <dbReference type="EMBL" id="BAT96144.1"/>
    </source>
</evidence>
<feature type="compositionally biased region" description="Pro residues" evidence="1">
    <location>
        <begin position="63"/>
        <end position="84"/>
    </location>
</feature>
<sequence length="84" mass="9474">ERKMPYYGTLVLFLVFGIFTPSTLADFNRKALPLHHFKPPLEQNYESSEAPHIPQSTLTKHPMPIPIDIPPSPGTPYSPIRPPP</sequence>
<evidence type="ECO:0000256" key="2">
    <source>
        <dbReference type="SAM" id="SignalP"/>
    </source>
</evidence>
<accession>A0A0S3STH7</accession>
<evidence type="ECO:0000313" key="4">
    <source>
        <dbReference type="Proteomes" id="UP000291084"/>
    </source>
</evidence>
<keyword evidence="4" id="KW-1185">Reference proteome</keyword>
<dbReference type="EMBL" id="AP015041">
    <property type="protein sequence ID" value="BAT96144.1"/>
    <property type="molecule type" value="Genomic_DNA"/>
</dbReference>
<feature type="signal peptide" evidence="2">
    <location>
        <begin position="1"/>
        <end position="25"/>
    </location>
</feature>
<protein>
    <recommendedName>
        <fullName evidence="5">Hydroxyproline-rich glycoprotein family protein</fullName>
    </recommendedName>
</protein>
<proteinExistence type="predicted"/>
<evidence type="ECO:0008006" key="5">
    <source>
        <dbReference type="Google" id="ProtNLM"/>
    </source>
</evidence>
<dbReference type="AlphaFoldDB" id="A0A0S3STH7"/>
<feature type="region of interest" description="Disordered" evidence="1">
    <location>
        <begin position="45"/>
        <end position="84"/>
    </location>
</feature>
<gene>
    <name evidence="3" type="primary">Vigan.08G303100</name>
    <name evidence="3" type="ORF">VIGAN_08303100</name>
</gene>
<organism evidence="3 4">
    <name type="scientific">Vigna angularis var. angularis</name>
    <dbReference type="NCBI Taxonomy" id="157739"/>
    <lineage>
        <taxon>Eukaryota</taxon>
        <taxon>Viridiplantae</taxon>
        <taxon>Streptophyta</taxon>
        <taxon>Embryophyta</taxon>
        <taxon>Tracheophyta</taxon>
        <taxon>Spermatophyta</taxon>
        <taxon>Magnoliopsida</taxon>
        <taxon>eudicotyledons</taxon>
        <taxon>Gunneridae</taxon>
        <taxon>Pentapetalae</taxon>
        <taxon>rosids</taxon>
        <taxon>fabids</taxon>
        <taxon>Fabales</taxon>
        <taxon>Fabaceae</taxon>
        <taxon>Papilionoideae</taxon>
        <taxon>50 kb inversion clade</taxon>
        <taxon>NPAAA clade</taxon>
        <taxon>indigoferoid/millettioid clade</taxon>
        <taxon>Phaseoleae</taxon>
        <taxon>Vigna</taxon>
    </lineage>
</organism>